<proteinExistence type="predicted"/>
<evidence type="ECO:0008006" key="3">
    <source>
        <dbReference type="Google" id="ProtNLM"/>
    </source>
</evidence>
<gene>
    <name evidence="1" type="ORF">EYB53_018375</name>
</gene>
<keyword evidence="2" id="KW-1185">Reference proteome</keyword>
<evidence type="ECO:0000313" key="2">
    <source>
        <dbReference type="Proteomes" id="UP001193081"/>
    </source>
</evidence>
<accession>A0ABS4DE22</accession>
<name>A0ABS4DE22_9CHLR</name>
<dbReference type="Proteomes" id="UP001193081">
    <property type="component" value="Unassembled WGS sequence"/>
</dbReference>
<dbReference type="RefSeq" id="WP_135479856.1">
    <property type="nucleotide sequence ID" value="NZ_SIJK02000039.1"/>
</dbReference>
<sequence length="1134" mass="125560">MVEVQGDFVEREGLACYRISNIDQMPPFLMTLVSAADHWMFVTSSGGLTAGRVSPDTALFPYETVDRLYDSQAHTGPLTVVAVTRAGFTHLWEPLVRCDQHDDKVVQHLYKDALSTTLVFESINHALGLAFTMTWQTSPRFGFVRTCRLQELTGAPCTVRLLDGLQNILPHGVTRLTQSQMSNLLDAYKRTVLDPSGLAIFALSSTLTDLAEASESLRATVAWQHGLPNAVTLLSSAQVRAFRRNEPLLPEHDVRGQRGAYLLATTLDLAPGTTHTWRVVADVAQDAAAVADLARALRDDPAGLVADLEADIARGRAEVEALVAAADGLQQSAEPMTIAHHAANTLFNLLRGGVFADGYRLDADDLRAFMAERSPHLLDQHRAFFTHLPPHLELRDLRSKATTSGSPDLERLCTEYLPLTFSRRHGDPSRPWNRFRINVRTHDGRRRLTYEGNWRDLFQNWEPLGYAFPAFLESMVALFLNATTADGYNPYRLARSGVEWEVPEPENPWANIGYWSDHQIIYLLKLLEATERFEPGRLSTLLNRRCYSHVEVPYRIKPYAALIADPTATIVFDWERERLIEQRVAVRGADGKLLPGPDGQVFHVSLAEKLLLLLLAKLVNFVPEGGIWMNTQRPEWNDANNALVGKGLSVVTLAYLRRYLIFCRALFASGPGDLTVTTEVRALFDSVFGLLESACLLLPAGFDDTSRRILMDALGSVGEHYREGIYASGLSGTFRPLSRSTVVERLELALAFVEQSLRVNRRDDGLYHSYNLLRLDPDRASIGRLGEMLEGQVAILSSGLLSAEASLALLATLRTSALYRPDQQSYMLYPNRDLPGFLQKNHVAATQVASLKLVAALEATGDRRLLVRDANGDYHFGGDLRNLRDLQALFDELSRDVRFAPAVVTDGPRLAALFEEVFRHSEFTGRSGSFFAYEGLGSIYWHMVAKLLLAVQETHARAIAEGADVATINGLAEAYHSVRTGLGFRKDPATYGAFPFDPYSHTPLGRGAQQPGMTGQVKEELLTRMGELGLVVEGGCLAFRPHLLDPAEWGRAASVFNYLDVAGQRRTLRLLAGALAFTFCQVPVVYQRGDTPQITLQLTDGTTQTIPGDTLDLATSRSIFERTGKIEAVTVIQP</sequence>
<reference evidence="1 2" key="1">
    <citation type="submission" date="2021-03" db="EMBL/GenBank/DDBJ databases">
        <authorList>
            <person name="Grouzdev D.S."/>
        </authorList>
    </citation>
    <scope>NUCLEOTIDE SEQUENCE [LARGE SCALE GENOMIC DNA]</scope>
    <source>
        <strain evidence="1 2">M50-1</strain>
    </source>
</reference>
<evidence type="ECO:0000313" key="1">
    <source>
        <dbReference type="EMBL" id="MBP1467687.1"/>
    </source>
</evidence>
<comment type="caution">
    <text evidence="1">The sequence shown here is derived from an EMBL/GenBank/DDBJ whole genome shotgun (WGS) entry which is preliminary data.</text>
</comment>
<organism evidence="1 2">
    <name type="scientific">Candidatus Chloroploca mongolica</name>
    <dbReference type="NCBI Taxonomy" id="2528176"/>
    <lineage>
        <taxon>Bacteria</taxon>
        <taxon>Bacillati</taxon>
        <taxon>Chloroflexota</taxon>
        <taxon>Chloroflexia</taxon>
        <taxon>Chloroflexales</taxon>
        <taxon>Chloroflexineae</taxon>
        <taxon>Oscillochloridaceae</taxon>
        <taxon>Candidatus Chloroploca</taxon>
    </lineage>
</organism>
<dbReference type="EMBL" id="SIJK02000039">
    <property type="protein sequence ID" value="MBP1467687.1"/>
    <property type="molecule type" value="Genomic_DNA"/>
</dbReference>
<protein>
    <recommendedName>
        <fullName evidence="3">Glycosyl hydrolase 36 catalytic domain-containing protein</fullName>
    </recommendedName>
</protein>